<keyword evidence="3" id="KW-1185">Reference proteome</keyword>
<evidence type="ECO:0000313" key="2">
    <source>
        <dbReference type="EMBL" id="OMJ19926.1"/>
    </source>
</evidence>
<gene>
    <name evidence="2" type="ORF">AYI69_g6422</name>
</gene>
<organism evidence="2 3">
    <name type="scientific">Smittium culicis</name>
    <dbReference type="NCBI Taxonomy" id="133412"/>
    <lineage>
        <taxon>Eukaryota</taxon>
        <taxon>Fungi</taxon>
        <taxon>Fungi incertae sedis</taxon>
        <taxon>Zoopagomycota</taxon>
        <taxon>Kickxellomycotina</taxon>
        <taxon>Harpellomycetes</taxon>
        <taxon>Harpellales</taxon>
        <taxon>Legeriomycetaceae</taxon>
        <taxon>Smittium</taxon>
    </lineage>
</organism>
<feature type="compositionally biased region" description="Polar residues" evidence="1">
    <location>
        <begin position="91"/>
        <end position="103"/>
    </location>
</feature>
<feature type="region of interest" description="Disordered" evidence="1">
    <location>
        <begin position="87"/>
        <end position="117"/>
    </location>
</feature>
<dbReference type="EMBL" id="LSSM01002884">
    <property type="protein sequence ID" value="OMJ19926.1"/>
    <property type="molecule type" value="Genomic_DNA"/>
</dbReference>
<proteinExistence type="predicted"/>
<dbReference type="AlphaFoldDB" id="A0A1R1XZI4"/>
<comment type="caution">
    <text evidence="2">The sequence shown here is derived from an EMBL/GenBank/DDBJ whole genome shotgun (WGS) entry which is preliminary data.</text>
</comment>
<evidence type="ECO:0000256" key="1">
    <source>
        <dbReference type="SAM" id="MobiDB-lite"/>
    </source>
</evidence>
<evidence type="ECO:0000313" key="3">
    <source>
        <dbReference type="Proteomes" id="UP000187429"/>
    </source>
</evidence>
<dbReference type="Proteomes" id="UP000187429">
    <property type="component" value="Unassembled WGS sequence"/>
</dbReference>
<name>A0A1R1XZI4_9FUNG</name>
<protein>
    <submittedName>
        <fullName evidence="2">Uncharacterized protein</fullName>
    </submittedName>
</protein>
<sequence length="117" mass="12997">MFGPHEMELFASSKNKKLKAYCSCFPDARAVDIKSVDQMGWMEDPIRLPATELNLESTSECHTGANGSKSGYTYMEISNMVPRPDEIINVPTASASGDNNNSRPQKRKIAVNREQTL</sequence>
<reference evidence="3" key="1">
    <citation type="submission" date="2017-01" db="EMBL/GenBank/DDBJ databases">
        <authorList>
            <person name="Wang Y."/>
            <person name="White M."/>
            <person name="Kvist S."/>
            <person name="Moncalvo J.-M."/>
        </authorList>
    </citation>
    <scope>NUCLEOTIDE SEQUENCE [LARGE SCALE GENOMIC DNA]</scope>
    <source>
        <strain evidence="3">ID-206-W2</strain>
    </source>
</reference>
<accession>A0A1R1XZI4</accession>